<feature type="domain" description="Terminase large subunit gp17-like C-terminal" evidence="2">
    <location>
        <begin position="1"/>
        <end position="123"/>
    </location>
</feature>
<evidence type="ECO:0000313" key="4">
    <source>
        <dbReference type="Proteomes" id="UP000235778"/>
    </source>
</evidence>
<proteinExistence type="predicted"/>
<evidence type="ECO:0000313" key="3">
    <source>
        <dbReference type="EMBL" id="PME74993.1"/>
    </source>
</evidence>
<dbReference type="InterPro" id="IPR035421">
    <property type="entry name" value="Terminase_6C"/>
</dbReference>
<organism evidence="3 4">
    <name type="scientific">Vibrio lentus</name>
    <dbReference type="NCBI Taxonomy" id="136468"/>
    <lineage>
        <taxon>Bacteria</taxon>
        <taxon>Pseudomonadati</taxon>
        <taxon>Pseudomonadota</taxon>
        <taxon>Gammaproteobacteria</taxon>
        <taxon>Vibrionales</taxon>
        <taxon>Vibrionaceae</taxon>
        <taxon>Vibrio</taxon>
    </lineage>
</organism>
<reference evidence="4" key="1">
    <citation type="submission" date="2016-07" db="EMBL/GenBank/DDBJ databases">
        <title>Nontailed viruses are major unrecognized killers of bacteria in the ocean.</title>
        <authorList>
            <person name="Kauffman K."/>
            <person name="Hussain F."/>
            <person name="Yang J."/>
            <person name="Arevalo P."/>
            <person name="Brown J."/>
            <person name="Cutler M."/>
            <person name="Kelly L."/>
            <person name="Polz M.F."/>
        </authorList>
    </citation>
    <scope>NUCLEOTIDE SEQUENCE [LARGE SCALE GENOMIC DNA]</scope>
    <source>
        <strain evidence="4">10N.286.55.C1</strain>
    </source>
</reference>
<dbReference type="EMBL" id="MCSI01000005">
    <property type="protein sequence ID" value="PME74993.1"/>
    <property type="molecule type" value="Genomic_DNA"/>
</dbReference>
<evidence type="ECO:0000256" key="1">
    <source>
        <dbReference type="ARBA" id="ARBA00022612"/>
    </source>
</evidence>
<dbReference type="AlphaFoldDB" id="A0A2N7C783"/>
<dbReference type="Pfam" id="PF17289">
    <property type="entry name" value="Terminase_6C"/>
    <property type="match status" value="1"/>
</dbReference>
<evidence type="ECO:0000259" key="2">
    <source>
        <dbReference type="Pfam" id="PF17289"/>
    </source>
</evidence>
<keyword evidence="1" id="KW-1188">Viral release from host cell</keyword>
<protein>
    <recommendedName>
        <fullName evidence="2">Terminase large subunit gp17-like C-terminal domain-containing protein</fullName>
    </recommendedName>
</protein>
<accession>A0A2N7C783</accession>
<name>A0A2N7C783_9VIBR</name>
<gene>
    <name evidence="3" type="ORF">BCV30_20825</name>
</gene>
<dbReference type="Proteomes" id="UP000235778">
    <property type="component" value="Unassembled WGS sequence"/>
</dbReference>
<sequence>MNFQYQAQQVSKVFERYNVSYLGIDTTGIGAGVYDLINKKHPRETVAIQYSNESKNRLVMKMIDVVEANRIQFDAEHKDIAMAFMVIKRATTNSGNNMTFKAEHSELTGHADALWAISHACINEPLDHSEKRKSTWQM</sequence>
<dbReference type="Gene3D" id="3.30.420.240">
    <property type="match status" value="1"/>
</dbReference>
<comment type="caution">
    <text evidence="3">The sequence shown here is derived from an EMBL/GenBank/DDBJ whole genome shotgun (WGS) entry which is preliminary data.</text>
</comment>